<gene>
    <name evidence="1" type="ORF">GCM10007384_12770</name>
</gene>
<keyword evidence="2" id="KW-1185">Reference proteome</keyword>
<dbReference type="AlphaFoldDB" id="A0A918JTM7"/>
<organism evidence="1 2">
    <name type="scientific">Aquimarina muelleri</name>
    <dbReference type="NCBI Taxonomy" id="279356"/>
    <lineage>
        <taxon>Bacteria</taxon>
        <taxon>Pseudomonadati</taxon>
        <taxon>Bacteroidota</taxon>
        <taxon>Flavobacteriia</taxon>
        <taxon>Flavobacteriales</taxon>
        <taxon>Flavobacteriaceae</taxon>
        <taxon>Aquimarina</taxon>
    </lineage>
</organism>
<dbReference type="EMBL" id="BMWS01000006">
    <property type="protein sequence ID" value="GGX12418.1"/>
    <property type="molecule type" value="Genomic_DNA"/>
</dbReference>
<accession>A0A918JTM7</accession>
<sequence length="222" mass="25277">MMQRKYGISDAILLETADTIIGYLENDINQFTTFDPAEFPTTFINTVKQKVTDAFIEGGDTFSKTQLKVQTGMVNKEMDNCKTYMEDLKYWVKKSFIDHPAIQQQFGVNRFGEIFGSQPRLIQFMESLSHTIHTHRAELVATGTPVTLLDQAEPLSTALRDANTTQENLKGNRTITTESRIIHLNSLYDLLRKIEDAAGLIYRNEEAKKNLYRISVNQNSSV</sequence>
<protein>
    <submittedName>
        <fullName evidence="1">Uncharacterized protein</fullName>
    </submittedName>
</protein>
<evidence type="ECO:0000313" key="1">
    <source>
        <dbReference type="EMBL" id="GGX12418.1"/>
    </source>
</evidence>
<comment type="caution">
    <text evidence="1">The sequence shown here is derived from an EMBL/GenBank/DDBJ whole genome shotgun (WGS) entry which is preliminary data.</text>
</comment>
<reference evidence="1 2" key="1">
    <citation type="journal article" date="2014" name="Int. J. Syst. Evol. Microbiol.">
        <title>Complete genome sequence of Corynebacterium casei LMG S-19264T (=DSM 44701T), isolated from a smear-ripened cheese.</title>
        <authorList>
            <consortium name="US DOE Joint Genome Institute (JGI-PGF)"/>
            <person name="Walter F."/>
            <person name="Albersmeier A."/>
            <person name="Kalinowski J."/>
            <person name="Ruckert C."/>
        </authorList>
    </citation>
    <scope>NUCLEOTIDE SEQUENCE [LARGE SCALE GENOMIC DNA]</scope>
    <source>
        <strain evidence="1 2">KCTC 12285</strain>
    </source>
</reference>
<dbReference type="RefSeq" id="WP_027411581.1">
    <property type="nucleotide sequence ID" value="NZ_BMWS01000006.1"/>
</dbReference>
<dbReference type="Proteomes" id="UP000601108">
    <property type="component" value="Unassembled WGS sequence"/>
</dbReference>
<evidence type="ECO:0000313" key="2">
    <source>
        <dbReference type="Proteomes" id="UP000601108"/>
    </source>
</evidence>
<name>A0A918JTM7_9FLAO</name>
<proteinExistence type="predicted"/>